<comment type="caution">
    <text evidence="7">The sequence shown here is derived from an EMBL/GenBank/DDBJ whole genome shotgun (WGS) entry which is preliminary data.</text>
</comment>
<gene>
    <name evidence="7" type="ORF">B0T19DRAFT_349169</name>
</gene>
<keyword evidence="4" id="KW-1133">Transmembrane helix</keyword>
<dbReference type="PANTHER" id="PTHR12455:SF0">
    <property type="entry name" value="NUCLEOLAR COMPLEX PROTEIN 4 HOMOLOG"/>
    <property type="match status" value="1"/>
</dbReference>
<dbReference type="Pfam" id="PF03914">
    <property type="entry name" value="CBF"/>
    <property type="match status" value="1"/>
</dbReference>
<keyword evidence="4" id="KW-0472">Membrane</keyword>
<dbReference type="InterPro" id="IPR016024">
    <property type="entry name" value="ARM-type_fold"/>
</dbReference>
<comment type="subcellular location">
    <subcellularLocation>
        <location evidence="1">Nucleus membrane</location>
        <topology evidence="1">Multi-pass membrane protein</topology>
    </subcellularLocation>
</comment>
<dbReference type="SUPFAM" id="SSF48371">
    <property type="entry name" value="ARM repeat"/>
    <property type="match status" value="1"/>
</dbReference>
<keyword evidence="8" id="KW-1185">Reference proteome</keyword>
<evidence type="ECO:0000256" key="3">
    <source>
        <dbReference type="ARBA" id="ARBA00022692"/>
    </source>
</evidence>
<dbReference type="GO" id="GO:0032040">
    <property type="term" value="C:small-subunit processome"/>
    <property type="evidence" value="ECO:0007669"/>
    <property type="project" value="TreeGrafter"/>
</dbReference>
<feature type="domain" description="CCAAT-binding factor" evidence="6">
    <location>
        <begin position="321"/>
        <end position="478"/>
    </location>
</feature>
<comment type="similarity">
    <text evidence="2">Belongs to the CBF/MAK21 family.</text>
</comment>
<dbReference type="PANTHER" id="PTHR12455">
    <property type="entry name" value="NUCLEOLAR COMPLEX PROTEIN 4"/>
    <property type="match status" value="1"/>
</dbReference>
<dbReference type="GO" id="GO:0042254">
    <property type="term" value="P:ribosome biogenesis"/>
    <property type="evidence" value="ECO:0007669"/>
    <property type="project" value="InterPro"/>
</dbReference>
<evidence type="ECO:0000256" key="5">
    <source>
        <dbReference type="SAM" id="MobiDB-lite"/>
    </source>
</evidence>
<feature type="region of interest" description="Disordered" evidence="5">
    <location>
        <begin position="1"/>
        <end position="45"/>
    </location>
</feature>
<dbReference type="EMBL" id="JAUEPO010000001">
    <property type="protein sequence ID" value="KAK3336583.1"/>
    <property type="molecule type" value="Genomic_DNA"/>
</dbReference>
<name>A0AAE0J442_9PEZI</name>
<dbReference type="AlphaFoldDB" id="A0AAE0J442"/>
<proteinExistence type="inferred from homology"/>
<evidence type="ECO:0000313" key="7">
    <source>
        <dbReference type="EMBL" id="KAK3336583.1"/>
    </source>
</evidence>
<organism evidence="7 8">
    <name type="scientific">Cercophora scortea</name>
    <dbReference type="NCBI Taxonomy" id="314031"/>
    <lineage>
        <taxon>Eukaryota</taxon>
        <taxon>Fungi</taxon>
        <taxon>Dikarya</taxon>
        <taxon>Ascomycota</taxon>
        <taxon>Pezizomycotina</taxon>
        <taxon>Sordariomycetes</taxon>
        <taxon>Sordariomycetidae</taxon>
        <taxon>Sordariales</taxon>
        <taxon>Lasiosphaeriaceae</taxon>
        <taxon>Cercophora</taxon>
    </lineage>
</organism>
<evidence type="ECO:0000256" key="4">
    <source>
        <dbReference type="ARBA" id="ARBA00022989"/>
    </source>
</evidence>
<accession>A0AAE0J442</accession>
<evidence type="ECO:0000259" key="6">
    <source>
        <dbReference type="Pfam" id="PF03914"/>
    </source>
</evidence>
<sequence>MRGTTSEAGAKSASKRKLQQNGEPSKKRRKSAGDQEQDTKADHKAHIKTLESEILESRKHYNNIPTLISLAETHSEDTEAALAAAESLCRVFIRLLASGNLVKKKESSEKDATVVTWLRQRLADYQAVLLSMLQSESCGLEALLLAMSILKAQAQHMDGKEEPTFPRSFFKGVVGALFQSPVEQLREEFSENFINEYDDIRFYTFQAIKDFLTEDQNVGEDTRKAVFALLLQIEDVPSSSEELEDFFIDPPKKKKHPLYSLSQHKKQAQEAWLSLMNLGLSKEQRKKVLEVMATSIAPWFIKPELLMDFLTDCYNTGGSISLLALSGVFYLIQERNLDYPLFYTKLYSLLDADMLHSKYRSRLFRLLDTFLGSSHLPAALVASFIKRLARLALNAPPSAIVVIVPWFYNIFKKHPLCTFMMHRVPRSPEEKALIESEGLDDPFLPFEEDPMETHAIESCVWEIVQLQSHYHPNVATIAKIISEQFTKQSYSLEDFLDHSYGSLIEAEMSKSIKKTPVVEFAIPKRVLIKSSEPAPEEKESLLVSLWDFGSS</sequence>
<reference evidence="7" key="1">
    <citation type="journal article" date="2023" name="Mol. Phylogenet. Evol.">
        <title>Genome-scale phylogeny and comparative genomics of the fungal order Sordariales.</title>
        <authorList>
            <person name="Hensen N."/>
            <person name="Bonometti L."/>
            <person name="Westerberg I."/>
            <person name="Brannstrom I.O."/>
            <person name="Guillou S."/>
            <person name="Cros-Aarteil S."/>
            <person name="Calhoun S."/>
            <person name="Haridas S."/>
            <person name="Kuo A."/>
            <person name="Mondo S."/>
            <person name="Pangilinan J."/>
            <person name="Riley R."/>
            <person name="LaButti K."/>
            <person name="Andreopoulos B."/>
            <person name="Lipzen A."/>
            <person name="Chen C."/>
            <person name="Yan M."/>
            <person name="Daum C."/>
            <person name="Ng V."/>
            <person name="Clum A."/>
            <person name="Steindorff A."/>
            <person name="Ohm R.A."/>
            <person name="Martin F."/>
            <person name="Silar P."/>
            <person name="Natvig D.O."/>
            <person name="Lalanne C."/>
            <person name="Gautier V."/>
            <person name="Ament-Velasquez S.L."/>
            <person name="Kruys A."/>
            <person name="Hutchinson M.I."/>
            <person name="Powell A.J."/>
            <person name="Barry K."/>
            <person name="Miller A.N."/>
            <person name="Grigoriev I.V."/>
            <person name="Debuchy R."/>
            <person name="Gladieux P."/>
            <person name="Hiltunen Thoren M."/>
            <person name="Johannesson H."/>
        </authorList>
    </citation>
    <scope>NUCLEOTIDE SEQUENCE</scope>
    <source>
        <strain evidence="7">SMH4131-1</strain>
    </source>
</reference>
<protein>
    <submittedName>
        <fullName evidence="7">CBF/Mak21 family-domain-containing protein</fullName>
    </submittedName>
</protein>
<dbReference type="InterPro" id="IPR027193">
    <property type="entry name" value="Noc4"/>
</dbReference>
<feature type="compositionally biased region" description="Basic and acidic residues" evidence="5">
    <location>
        <begin position="31"/>
        <end position="45"/>
    </location>
</feature>
<keyword evidence="3" id="KW-0812">Transmembrane</keyword>
<dbReference type="GO" id="GO:0030692">
    <property type="term" value="C:Noc4p-Nop14p complex"/>
    <property type="evidence" value="ECO:0007669"/>
    <property type="project" value="TreeGrafter"/>
</dbReference>
<evidence type="ECO:0000256" key="1">
    <source>
        <dbReference type="ARBA" id="ARBA00004232"/>
    </source>
</evidence>
<evidence type="ECO:0000256" key="2">
    <source>
        <dbReference type="ARBA" id="ARBA00007797"/>
    </source>
</evidence>
<evidence type="ECO:0000313" key="8">
    <source>
        <dbReference type="Proteomes" id="UP001286456"/>
    </source>
</evidence>
<dbReference type="Proteomes" id="UP001286456">
    <property type="component" value="Unassembled WGS sequence"/>
</dbReference>
<dbReference type="GO" id="GO:0031965">
    <property type="term" value="C:nuclear membrane"/>
    <property type="evidence" value="ECO:0007669"/>
    <property type="project" value="UniProtKB-SubCell"/>
</dbReference>
<reference evidence="7" key="2">
    <citation type="submission" date="2023-06" db="EMBL/GenBank/DDBJ databases">
        <authorList>
            <consortium name="Lawrence Berkeley National Laboratory"/>
            <person name="Haridas S."/>
            <person name="Hensen N."/>
            <person name="Bonometti L."/>
            <person name="Westerberg I."/>
            <person name="Brannstrom I.O."/>
            <person name="Guillou S."/>
            <person name="Cros-Aarteil S."/>
            <person name="Calhoun S."/>
            <person name="Kuo A."/>
            <person name="Mondo S."/>
            <person name="Pangilinan J."/>
            <person name="Riley R."/>
            <person name="Labutti K."/>
            <person name="Andreopoulos B."/>
            <person name="Lipzen A."/>
            <person name="Chen C."/>
            <person name="Yanf M."/>
            <person name="Daum C."/>
            <person name="Ng V."/>
            <person name="Clum A."/>
            <person name="Steindorff A."/>
            <person name="Ohm R."/>
            <person name="Martin F."/>
            <person name="Silar P."/>
            <person name="Natvig D."/>
            <person name="Lalanne C."/>
            <person name="Gautier V."/>
            <person name="Ament-Velasquez S.L."/>
            <person name="Kruys A."/>
            <person name="Hutchinson M.I."/>
            <person name="Powell A.J."/>
            <person name="Barry K."/>
            <person name="Miller A.N."/>
            <person name="Grigoriev I.V."/>
            <person name="Debuchy R."/>
            <person name="Gladieux P."/>
            <person name="Thoren M.H."/>
            <person name="Johannesson H."/>
        </authorList>
    </citation>
    <scope>NUCLEOTIDE SEQUENCE</scope>
    <source>
        <strain evidence="7">SMH4131-1</strain>
    </source>
</reference>
<dbReference type="InterPro" id="IPR005612">
    <property type="entry name" value="CCAAT-binding_factor"/>
</dbReference>